<dbReference type="AlphaFoldDB" id="A0A8J2NRT9"/>
<organism evidence="1 2">
    <name type="scientific">Allacma fusca</name>
    <dbReference type="NCBI Taxonomy" id="39272"/>
    <lineage>
        <taxon>Eukaryota</taxon>
        <taxon>Metazoa</taxon>
        <taxon>Ecdysozoa</taxon>
        <taxon>Arthropoda</taxon>
        <taxon>Hexapoda</taxon>
        <taxon>Collembola</taxon>
        <taxon>Symphypleona</taxon>
        <taxon>Sminthuridae</taxon>
        <taxon>Allacma</taxon>
    </lineage>
</organism>
<proteinExistence type="predicted"/>
<name>A0A8J2NRT9_9HEXA</name>
<evidence type="ECO:0000313" key="2">
    <source>
        <dbReference type="Proteomes" id="UP000708208"/>
    </source>
</evidence>
<evidence type="ECO:0000313" key="1">
    <source>
        <dbReference type="EMBL" id="CAG7672460.1"/>
    </source>
</evidence>
<gene>
    <name evidence="1" type="ORF">AFUS01_LOCUS2122</name>
</gene>
<dbReference type="EMBL" id="CAJVCH010012031">
    <property type="protein sequence ID" value="CAG7672460.1"/>
    <property type="molecule type" value="Genomic_DNA"/>
</dbReference>
<accession>A0A8J2NRT9</accession>
<comment type="caution">
    <text evidence="1">The sequence shown here is derived from an EMBL/GenBank/DDBJ whole genome shotgun (WGS) entry which is preliminary data.</text>
</comment>
<dbReference type="Proteomes" id="UP000708208">
    <property type="component" value="Unassembled WGS sequence"/>
</dbReference>
<keyword evidence="2" id="KW-1185">Reference proteome</keyword>
<sequence>MGRPGHDVSPFSQLSHSQAWPSFSLSSLDKVARVLCRHPRDSEVGSFKAISNLVGGLPLTLDSLNVRLLKEMEKGRENQKSFRSPTPRKELFFVRKFWDCG</sequence>
<reference evidence="1" key="1">
    <citation type="submission" date="2021-06" db="EMBL/GenBank/DDBJ databases">
        <authorList>
            <person name="Hodson N. C."/>
            <person name="Mongue J. A."/>
            <person name="Jaron S. K."/>
        </authorList>
    </citation>
    <scope>NUCLEOTIDE SEQUENCE</scope>
</reference>
<protein>
    <submittedName>
        <fullName evidence="1">Uncharacterized protein</fullName>
    </submittedName>
</protein>